<dbReference type="EMBL" id="WKJJ01000033">
    <property type="protein sequence ID" value="MRV76465.1"/>
    <property type="molecule type" value="Genomic_DNA"/>
</dbReference>
<evidence type="ECO:0000256" key="2">
    <source>
        <dbReference type="ARBA" id="ARBA00022638"/>
    </source>
</evidence>
<evidence type="ECO:0000256" key="1">
    <source>
        <dbReference type="ARBA" id="ARBA00022529"/>
    </source>
</evidence>
<dbReference type="GO" id="GO:0031640">
    <property type="term" value="P:killing of cells of another organism"/>
    <property type="evidence" value="ECO:0007669"/>
    <property type="project" value="UniProtKB-KW"/>
</dbReference>
<dbReference type="Proteomes" id="UP000446768">
    <property type="component" value="Unassembled WGS sequence"/>
</dbReference>
<reference evidence="4 5" key="1">
    <citation type="submission" date="2019-11" db="EMBL/GenBank/DDBJ databases">
        <title>Novel species isolated from a subtropical stream in China.</title>
        <authorList>
            <person name="Lu H."/>
        </authorList>
    </citation>
    <scope>NUCLEOTIDE SEQUENCE [LARGE SCALE GENOMIC DNA]</scope>
    <source>
        <strain evidence="4 5">FT92W</strain>
    </source>
</reference>
<dbReference type="GO" id="GO:0042742">
    <property type="term" value="P:defense response to bacterium"/>
    <property type="evidence" value="ECO:0007669"/>
    <property type="project" value="UniProtKB-KW"/>
</dbReference>
<dbReference type="InterPro" id="IPR031922">
    <property type="entry name" value="Pesticin_C"/>
</dbReference>
<evidence type="ECO:0000259" key="3">
    <source>
        <dbReference type="Pfam" id="PF16754"/>
    </source>
</evidence>
<organism evidence="4 5">
    <name type="scientific">Pseudoduganella rivuli</name>
    <dbReference type="NCBI Taxonomy" id="2666085"/>
    <lineage>
        <taxon>Bacteria</taxon>
        <taxon>Pseudomonadati</taxon>
        <taxon>Pseudomonadota</taxon>
        <taxon>Betaproteobacteria</taxon>
        <taxon>Burkholderiales</taxon>
        <taxon>Oxalobacteraceae</taxon>
        <taxon>Telluria group</taxon>
        <taxon>Pseudoduganella</taxon>
    </lineage>
</organism>
<keyword evidence="1" id="KW-0929">Antimicrobial</keyword>
<comment type="caution">
    <text evidence="4">The sequence shown here is derived from an EMBL/GenBank/DDBJ whole genome shotgun (WGS) entry which is preliminary data.</text>
</comment>
<dbReference type="GO" id="GO:0003796">
    <property type="term" value="F:lysozyme activity"/>
    <property type="evidence" value="ECO:0007669"/>
    <property type="project" value="InterPro"/>
</dbReference>
<sequence>MHLESELATAVLPVILHSGHSEGRTIDIQPENPDPPASPDVVYWPEELESGNFGFSLGGGAPSTGFTTVIIVGKKLPPYSNWTYWNGEGAPFTYNNYVVLTGGGGGGVSSSVNHCSNGSQQVDWNFINQHEGERLNGYVPKDNNGVPLGHSGTTISFGFDLGQHNYDDLGKLGLSSSLATKLSPYLGLKGSNAVNFLSSHPLSISHEESAAISAAAHSETLARLVTSYDNTLNKPGAFYGLPARTQTAIADVAFQYENLAAATPVFWSKITAQDWPGAINELQNFHDAYPTRRNDEANLIESDRVESRLLPNNICH</sequence>
<feature type="domain" description="Pesticin C-terminal" evidence="3">
    <location>
        <begin position="121"/>
        <end position="275"/>
    </location>
</feature>
<proteinExistence type="predicted"/>
<evidence type="ECO:0000313" key="5">
    <source>
        <dbReference type="Proteomes" id="UP000446768"/>
    </source>
</evidence>
<dbReference type="Pfam" id="PF16754">
    <property type="entry name" value="Pesticin"/>
    <property type="match status" value="1"/>
</dbReference>
<keyword evidence="2" id="KW-0081">Bacteriolytic enzyme</keyword>
<dbReference type="CDD" id="cd16902">
    <property type="entry name" value="pesticin_lyz"/>
    <property type="match status" value="1"/>
</dbReference>
<dbReference type="InterPro" id="IPR023347">
    <property type="entry name" value="Lysozyme_dom_sf"/>
</dbReference>
<dbReference type="RefSeq" id="WP_154382003.1">
    <property type="nucleotide sequence ID" value="NZ_WKJJ01000033.1"/>
</dbReference>
<dbReference type="AlphaFoldDB" id="A0A7X2IUP7"/>
<protein>
    <recommendedName>
        <fullName evidence="3">Pesticin C-terminal domain-containing protein</fullName>
    </recommendedName>
</protein>
<dbReference type="SUPFAM" id="SSF53955">
    <property type="entry name" value="Lysozyme-like"/>
    <property type="match status" value="1"/>
</dbReference>
<dbReference type="Gene3D" id="1.10.530.40">
    <property type="match status" value="1"/>
</dbReference>
<name>A0A7X2IUP7_9BURK</name>
<gene>
    <name evidence="4" type="ORF">GJ700_32615</name>
</gene>
<evidence type="ECO:0000313" key="4">
    <source>
        <dbReference type="EMBL" id="MRV76465.1"/>
    </source>
</evidence>
<dbReference type="InterPro" id="IPR023346">
    <property type="entry name" value="Lysozyme-like_dom_sf"/>
</dbReference>
<accession>A0A7X2IUP7</accession>
<keyword evidence="5" id="KW-1185">Reference proteome</keyword>